<protein>
    <submittedName>
        <fullName evidence="1">Uncharacterized protein</fullName>
    </submittedName>
</protein>
<proteinExistence type="predicted"/>
<dbReference type="Proteomes" id="UP001226020">
    <property type="component" value="Unassembled WGS sequence"/>
</dbReference>
<organism evidence="1 2">
    <name type="scientific">Phocoenobacter atlanticus subsp. atlanticus</name>
    <dbReference type="NCBI Taxonomy" id="3061285"/>
    <lineage>
        <taxon>Bacteria</taxon>
        <taxon>Pseudomonadati</taxon>
        <taxon>Pseudomonadota</taxon>
        <taxon>Gammaproteobacteria</taxon>
        <taxon>Pasteurellales</taxon>
        <taxon>Pasteurellaceae</taxon>
        <taxon>Phocoenobacter</taxon>
        <taxon>Phocoenobacter atlanticus</taxon>
    </lineage>
</organism>
<dbReference type="EMBL" id="JASAXT010000003">
    <property type="protein sequence ID" value="MDP8147909.1"/>
    <property type="molecule type" value="Genomic_DNA"/>
</dbReference>
<gene>
    <name evidence="1" type="ORF">QJU57_02300</name>
</gene>
<keyword evidence="2" id="KW-1185">Reference proteome</keyword>
<evidence type="ECO:0000313" key="2">
    <source>
        <dbReference type="Proteomes" id="UP001226020"/>
    </source>
</evidence>
<accession>A0AAW8CHP3</accession>
<sequence length="46" mass="5688">MKLNEFINVEFNYLSSYNEDGINAYLDYRDSEEFEIDWLKKFSRIK</sequence>
<name>A0AAW8CHP3_9PAST</name>
<evidence type="ECO:0000313" key="1">
    <source>
        <dbReference type="EMBL" id="MDP8147909.1"/>
    </source>
</evidence>
<dbReference type="RefSeq" id="WP_306348464.1">
    <property type="nucleotide sequence ID" value="NZ_JASAWV010000003.1"/>
</dbReference>
<dbReference type="AlphaFoldDB" id="A0AAW8CHP3"/>
<reference evidence="1 2" key="1">
    <citation type="journal article" date="2023" name="Front. Microbiol.">
        <title>Phylogeography and host specificity of Pasteurellaceae pathogenic to sea-farmed fish in the north-east Atlantic.</title>
        <authorList>
            <person name="Gulla S."/>
            <person name="Colquhoun D.J."/>
            <person name="Olsen A.B."/>
            <person name="Spilsberg B."/>
            <person name="Lagesen K."/>
            <person name="Aakesson C.P."/>
            <person name="Strom S."/>
            <person name="Manji F."/>
            <person name="Birkbeck T.H."/>
            <person name="Nilsen H.K."/>
        </authorList>
    </citation>
    <scope>NUCLEOTIDE SEQUENCE [LARGE SCALE GENOMIC DNA]</scope>
    <source>
        <strain evidence="1 2">NVIB3131</strain>
    </source>
</reference>
<comment type="caution">
    <text evidence="1">The sequence shown here is derived from an EMBL/GenBank/DDBJ whole genome shotgun (WGS) entry which is preliminary data.</text>
</comment>